<keyword evidence="2" id="KW-0547">Nucleotide-binding</keyword>
<dbReference type="InterPro" id="IPR045133">
    <property type="entry name" value="IRE1/2-like"/>
</dbReference>
<dbReference type="GO" id="GO:1990604">
    <property type="term" value="C:IRE1-TRAF2-ASK1 complex"/>
    <property type="evidence" value="ECO:0007669"/>
    <property type="project" value="TreeGrafter"/>
</dbReference>
<keyword evidence="2" id="KW-0067">ATP-binding</keyword>
<evidence type="ECO:0000259" key="3">
    <source>
        <dbReference type="PROSITE" id="PS50011"/>
    </source>
</evidence>
<keyword evidence="4" id="KW-0808">Transferase</keyword>
<feature type="repeat" description="ANK" evidence="1">
    <location>
        <begin position="476"/>
        <end position="512"/>
    </location>
</feature>
<dbReference type="EMBL" id="GDIQ01051007">
    <property type="protein sequence ID" value="JAN43730.1"/>
    <property type="molecule type" value="Transcribed_RNA"/>
</dbReference>
<dbReference type="GO" id="GO:0070059">
    <property type="term" value="P:intrinsic apoptotic signaling pathway in response to endoplasmic reticulum stress"/>
    <property type="evidence" value="ECO:0007669"/>
    <property type="project" value="TreeGrafter"/>
</dbReference>
<feature type="binding site" evidence="2">
    <location>
        <position position="32"/>
    </location>
    <ligand>
        <name>ATP</name>
        <dbReference type="ChEBI" id="CHEBI:30616"/>
    </ligand>
</feature>
<dbReference type="GO" id="GO:0051082">
    <property type="term" value="F:unfolded protein binding"/>
    <property type="evidence" value="ECO:0007669"/>
    <property type="project" value="TreeGrafter"/>
</dbReference>
<dbReference type="Gene3D" id="3.30.200.20">
    <property type="entry name" value="Phosphorylase Kinase, domain 1"/>
    <property type="match status" value="1"/>
</dbReference>
<evidence type="ECO:0000313" key="4">
    <source>
        <dbReference type="EMBL" id="JAN43730.1"/>
    </source>
</evidence>
<dbReference type="Pfam" id="PF12796">
    <property type="entry name" value="Ank_2"/>
    <property type="match status" value="2"/>
</dbReference>
<dbReference type="AlphaFoldDB" id="A0A0P6G1N5"/>
<dbReference type="STRING" id="35525.A0A0P6G1N5"/>
<evidence type="ECO:0000313" key="5">
    <source>
        <dbReference type="EMBL" id="KZS08370.1"/>
    </source>
</evidence>
<dbReference type="PROSITE" id="PS00107">
    <property type="entry name" value="PROTEIN_KINASE_ATP"/>
    <property type="match status" value="1"/>
</dbReference>
<dbReference type="InterPro" id="IPR008266">
    <property type="entry name" value="Tyr_kinase_AS"/>
</dbReference>
<evidence type="ECO:0000313" key="6">
    <source>
        <dbReference type="Proteomes" id="UP000076858"/>
    </source>
</evidence>
<dbReference type="Gene3D" id="1.25.40.20">
    <property type="entry name" value="Ankyrin repeat-containing domain"/>
    <property type="match status" value="4"/>
</dbReference>
<dbReference type="PANTHER" id="PTHR13954:SF6">
    <property type="entry name" value="NON-SPECIFIC SERINE_THREONINE PROTEIN KINASE"/>
    <property type="match status" value="1"/>
</dbReference>
<dbReference type="PROSITE" id="PS00109">
    <property type="entry name" value="PROTEIN_KINASE_TYR"/>
    <property type="match status" value="1"/>
</dbReference>
<dbReference type="PROSITE" id="PS50088">
    <property type="entry name" value="ANK_REPEAT"/>
    <property type="match status" value="1"/>
</dbReference>
<dbReference type="PROSITE" id="PS50011">
    <property type="entry name" value="PROTEIN_KINASE_DOM"/>
    <property type="match status" value="1"/>
</dbReference>
<dbReference type="InterPro" id="IPR036770">
    <property type="entry name" value="Ankyrin_rpt-contain_sf"/>
</dbReference>
<dbReference type="Gene3D" id="1.10.510.10">
    <property type="entry name" value="Transferase(Phosphotransferase) domain 1"/>
    <property type="match status" value="1"/>
</dbReference>
<gene>
    <name evidence="5" type="ORF">APZ42_027673</name>
</gene>
<dbReference type="InterPro" id="IPR011009">
    <property type="entry name" value="Kinase-like_dom_sf"/>
</dbReference>
<dbReference type="OrthoDB" id="5337378at2759"/>
<reference evidence="4" key="1">
    <citation type="submission" date="2015-10" db="EMBL/GenBank/DDBJ databases">
        <title>EvidentialGene: Evidence-directed Construction of Complete mRNA Transcriptomes without Genomes.</title>
        <authorList>
            <person name="Gilbert D.G."/>
        </authorList>
    </citation>
    <scope>NUCLEOTIDE SEQUENCE</scope>
</reference>
<keyword evidence="6" id="KW-1185">Reference proteome</keyword>
<dbReference type="GO" id="GO:0005524">
    <property type="term" value="F:ATP binding"/>
    <property type="evidence" value="ECO:0007669"/>
    <property type="project" value="UniProtKB-UniRule"/>
</dbReference>
<dbReference type="PANTHER" id="PTHR13954">
    <property type="entry name" value="IRE1-RELATED"/>
    <property type="match status" value="1"/>
</dbReference>
<dbReference type="InterPro" id="IPR002110">
    <property type="entry name" value="Ankyrin_rpt"/>
</dbReference>
<dbReference type="Proteomes" id="UP000076858">
    <property type="component" value="Unassembled WGS sequence"/>
</dbReference>
<dbReference type="InterPro" id="IPR000719">
    <property type="entry name" value="Prot_kinase_dom"/>
</dbReference>
<dbReference type="GO" id="GO:0004521">
    <property type="term" value="F:RNA endonuclease activity"/>
    <property type="evidence" value="ECO:0007669"/>
    <property type="project" value="InterPro"/>
</dbReference>
<dbReference type="SUPFAM" id="SSF56112">
    <property type="entry name" value="Protein kinase-like (PK-like)"/>
    <property type="match status" value="1"/>
</dbReference>
<reference evidence="5 6" key="2">
    <citation type="submission" date="2016-03" db="EMBL/GenBank/DDBJ databases">
        <title>EvidentialGene: Evidence-directed Construction of Genes on Genomes.</title>
        <authorList>
            <person name="Gilbert D.G."/>
            <person name="Choi J.-H."/>
            <person name="Mockaitis K."/>
            <person name="Colbourne J."/>
            <person name="Pfrender M."/>
        </authorList>
    </citation>
    <scope>NUCLEOTIDE SEQUENCE [LARGE SCALE GENOMIC DNA]</scope>
    <source>
        <strain evidence="5 6">Xinb3</strain>
        <tissue evidence="5">Complete organism</tissue>
    </source>
</reference>
<dbReference type="GO" id="GO:0036498">
    <property type="term" value="P:IRE1-mediated unfolded protein response"/>
    <property type="evidence" value="ECO:0007669"/>
    <property type="project" value="TreeGrafter"/>
</dbReference>
<name>A0A0P6G1N5_9CRUS</name>
<accession>A0A0P6G1N5</accession>
<protein>
    <submittedName>
        <fullName evidence="4">Serine threonine-protein kinase</fullName>
    </submittedName>
</protein>
<sequence length="694" mass="79294">MKVQYDEDQILGRGDYSIVFRGTFNRQPVAVKRIQLIDARNSEELANCLASLHHPNVVRLLHSESDAHFRYHALELCAGSLDQLFLSDQDPKKYRGPMPAYDLIVLHQLAAGLYHIHSNGLVHGDVRPENVLISTGTAGSRQRVLMKWADFGLCREMSDKWIRSIWMAPEMIDQSEKGRHRNDQRKTRIDTAESDMFSQGCVFFYFLMGGIHPFGAPWEVTSNVVRNRPVHFTKLLPGHFARGVTQKMLEPEPEDRLTSDEVVQQLSIIMKPQEVMNNDYDDEQYQQRGLELLELCSNPDPQVESMCSLIDEGVDLNCTGDEGMTPLLLLCRWNQTPRLYICLKLLLVEREHHYNPVDINCRDINGWNALLYLSRHYPSEDLLQIIHLLIDHGIQVDCKNEDGENALLFLCQYYSNDNLIDIIQLLIQQGIDVDCCDHNGWNALLYLCLHYSNDNLIAIIELLVHHGINVNRTNNYGNNALRYLCQYYSKDNLLSIIQLLIRNGIDINSRNNYGNDALRYLCQYYAKDDLVSIVQLLIENGIDLRLRNHEGWNALLTVCQFYTNDNLADIVQLLIQNGVDVNGKNKDGWNALMLLCRYYTNEHLIDVIQILIESGIDLNSRTPNGSNALLILCANYSKDNLIAIVKLLTRNGIDARCKDSDGGNAVRYVRRWYKGANVLEITQLLITNGCGGDS</sequence>
<organism evidence="4">
    <name type="scientific">Daphnia magna</name>
    <dbReference type="NCBI Taxonomy" id="35525"/>
    <lineage>
        <taxon>Eukaryota</taxon>
        <taxon>Metazoa</taxon>
        <taxon>Ecdysozoa</taxon>
        <taxon>Arthropoda</taxon>
        <taxon>Crustacea</taxon>
        <taxon>Branchiopoda</taxon>
        <taxon>Diplostraca</taxon>
        <taxon>Cladocera</taxon>
        <taxon>Anomopoda</taxon>
        <taxon>Daphniidae</taxon>
        <taxon>Daphnia</taxon>
    </lineage>
</organism>
<dbReference type="EMBL" id="LRGB01002227">
    <property type="protein sequence ID" value="KZS08370.1"/>
    <property type="molecule type" value="Genomic_DNA"/>
</dbReference>
<proteinExistence type="predicted"/>
<dbReference type="SMART" id="SM00248">
    <property type="entry name" value="ANK"/>
    <property type="match status" value="9"/>
</dbReference>
<dbReference type="InterPro" id="IPR017441">
    <property type="entry name" value="Protein_kinase_ATP_BS"/>
</dbReference>
<evidence type="ECO:0000256" key="2">
    <source>
        <dbReference type="PROSITE-ProRule" id="PRU10141"/>
    </source>
</evidence>
<keyword evidence="1" id="KW-0040">ANK repeat</keyword>
<dbReference type="SUPFAM" id="SSF48403">
    <property type="entry name" value="Ankyrin repeat"/>
    <property type="match status" value="1"/>
</dbReference>
<dbReference type="GO" id="GO:0004674">
    <property type="term" value="F:protein serine/threonine kinase activity"/>
    <property type="evidence" value="ECO:0007669"/>
    <property type="project" value="InterPro"/>
</dbReference>
<evidence type="ECO:0000256" key="1">
    <source>
        <dbReference type="PROSITE-ProRule" id="PRU00023"/>
    </source>
</evidence>
<feature type="domain" description="Protein kinase" evidence="3">
    <location>
        <begin position="5"/>
        <end position="268"/>
    </location>
</feature>
<keyword evidence="4" id="KW-0418">Kinase</keyword>
<dbReference type="Pfam" id="PF00069">
    <property type="entry name" value="Pkinase"/>
    <property type="match status" value="1"/>
</dbReference>